<feature type="domain" description="Aminotransferase class V" evidence="2">
    <location>
        <begin position="60"/>
        <end position="310"/>
    </location>
</feature>
<dbReference type="InterPro" id="IPR015424">
    <property type="entry name" value="PyrdxlP-dep_Trfase"/>
</dbReference>
<name>A0A538TE97_UNCEI</name>
<evidence type="ECO:0000313" key="6">
    <source>
        <dbReference type="Proteomes" id="UP000319829"/>
    </source>
</evidence>
<dbReference type="InterPro" id="IPR015422">
    <property type="entry name" value="PyrdxlP-dep_Trfase_small"/>
</dbReference>
<keyword evidence="4" id="KW-0808">Transferase</keyword>
<evidence type="ECO:0000313" key="4">
    <source>
        <dbReference type="EMBL" id="TMQ61931.1"/>
    </source>
</evidence>
<reference evidence="5 6" key="1">
    <citation type="journal article" date="2019" name="Nat. Microbiol.">
        <title>Mediterranean grassland soil C-N compound turnover is dependent on rainfall and depth, and is mediated by genomically divergent microorganisms.</title>
        <authorList>
            <person name="Diamond S."/>
            <person name="Andeer P.F."/>
            <person name="Li Z."/>
            <person name="Crits-Christoph A."/>
            <person name="Burstein D."/>
            <person name="Anantharaman K."/>
            <person name="Lane K.R."/>
            <person name="Thomas B.C."/>
            <person name="Pan C."/>
            <person name="Northen T.R."/>
            <person name="Banfield J.F."/>
        </authorList>
    </citation>
    <scope>NUCLEOTIDE SEQUENCE [LARGE SCALE GENOMIC DNA]</scope>
    <source>
        <strain evidence="3">WS_4</strain>
        <strain evidence="4">WS_7</strain>
    </source>
</reference>
<keyword evidence="1" id="KW-0663">Pyridoxal phosphate</keyword>
<dbReference type="InterPro" id="IPR000192">
    <property type="entry name" value="Aminotrans_V_dom"/>
</dbReference>
<dbReference type="EMBL" id="VBOU01000087">
    <property type="protein sequence ID" value="TMQ53363.1"/>
    <property type="molecule type" value="Genomic_DNA"/>
</dbReference>
<dbReference type="EMBL" id="VBOX01000088">
    <property type="protein sequence ID" value="TMQ61931.1"/>
    <property type="molecule type" value="Genomic_DNA"/>
</dbReference>
<organism evidence="4 5">
    <name type="scientific">Eiseniibacteriota bacterium</name>
    <dbReference type="NCBI Taxonomy" id="2212470"/>
    <lineage>
        <taxon>Bacteria</taxon>
        <taxon>Candidatus Eiseniibacteriota</taxon>
    </lineage>
</organism>
<dbReference type="PANTHER" id="PTHR43092">
    <property type="entry name" value="L-CYSTEINE DESULFHYDRASE"/>
    <property type="match status" value="1"/>
</dbReference>
<comment type="caution">
    <text evidence="4">The sequence shown here is derived from an EMBL/GenBank/DDBJ whole genome shotgun (WGS) entry which is preliminary data.</text>
</comment>
<accession>A0A538TE97</accession>
<keyword evidence="4" id="KW-0032">Aminotransferase</keyword>
<protein>
    <submittedName>
        <fullName evidence="4">Aminotransferase class V-fold PLP-dependent enzyme</fullName>
    </submittedName>
</protein>
<dbReference type="Proteomes" id="UP000319829">
    <property type="component" value="Unassembled WGS sequence"/>
</dbReference>
<dbReference type="Pfam" id="PF00266">
    <property type="entry name" value="Aminotran_5"/>
    <property type="match status" value="1"/>
</dbReference>
<evidence type="ECO:0000259" key="2">
    <source>
        <dbReference type="Pfam" id="PF00266"/>
    </source>
</evidence>
<evidence type="ECO:0000256" key="1">
    <source>
        <dbReference type="ARBA" id="ARBA00022898"/>
    </source>
</evidence>
<dbReference type="SUPFAM" id="SSF53383">
    <property type="entry name" value="PLP-dependent transferases"/>
    <property type="match status" value="1"/>
</dbReference>
<dbReference type="InterPro" id="IPR015421">
    <property type="entry name" value="PyrdxlP-dep_Trfase_major"/>
</dbReference>
<evidence type="ECO:0000313" key="5">
    <source>
        <dbReference type="Proteomes" id="UP000317366"/>
    </source>
</evidence>
<dbReference type="PANTHER" id="PTHR43092:SF2">
    <property type="entry name" value="HERCYNYLCYSTEINE SULFOXIDE LYASE"/>
    <property type="match status" value="1"/>
</dbReference>
<dbReference type="GO" id="GO:0008483">
    <property type="term" value="F:transaminase activity"/>
    <property type="evidence" value="ECO:0007669"/>
    <property type="project" value="UniProtKB-KW"/>
</dbReference>
<gene>
    <name evidence="3" type="ORF">E6K74_09630</name>
    <name evidence="4" type="ORF">E6K77_08950</name>
</gene>
<dbReference type="Gene3D" id="3.90.1150.10">
    <property type="entry name" value="Aspartate Aminotransferase, domain 1"/>
    <property type="match status" value="1"/>
</dbReference>
<dbReference type="Proteomes" id="UP000317366">
    <property type="component" value="Unassembled WGS sequence"/>
</dbReference>
<sequence>MLNHWSLDPDVIYLNHGTVGAPPRRVLAAQQAIRDEIERQPARFLLRELSAITVGEPRTAQPRMRAAADQVAAFLGARGDDLVFVDNATTGVNAVLRSFPFGEGDEILIGDHAYGAIANATAFHAKERGARVHTVELPDPSRGEAAFVECVVRAIGPRTRLAIVDHITSESALVLPIAEIVARCRREGVAVLIDGAHAPGALPIDLPALGADWYVGNLHKWAYAPRSCAFLWAAAGRQESLHPLVISWGLGQGFAAEFDWVGTKDPTAYLAAPEGIAFMRELGIVAVRSYNHRLAWEGAALLSARLRTSFRVEESMVGTMATVPLPERMGCTREDAARLRDALLFRDRIEVQIHAWRGRLWARLSTQIYNEIADVERLATSIAARV</sequence>
<dbReference type="AlphaFoldDB" id="A0A538TE97"/>
<proteinExistence type="predicted"/>
<dbReference type="Gene3D" id="3.40.640.10">
    <property type="entry name" value="Type I PLP-dependent aspartate aminotransferase-like (Major domain)"/>
    <property type="match status" value="1"/>
</dbReference>
<evidence type="ECO:0000313" key="3">
    <source>
        <dbReference type="EMBL" id="TMQ53363.1"/>
    </source>
</evidence>